<evidence type="ECO:0000256" key="4">
    <source>
        <dbReference type="PROSITE-ProRule" id="PRU00335"/>
    </source>
</evidence>
<reference evidence="7" key="1">
    <citation type="submission" date="2016-11" db="EMBL/GenBank/DDBJ databases">
        <authorList>
            <person name="Varghese N."/>
            <person name="Submissions S."/>
        </authorList>
    </citation>
    <scope>NUCLEOTIDE SEQUENCE [LARGE SCALE GENOMIC DNA]</scope>
    <source>
        <strain evidence="7">CGMCC 1.8995</strain>
    </source>
</reference>
<keyword evidence="7" id="KW-1185">Reference proteome</keyword>
<dbReference type="STRING" id="634436.SAMN05216361_3577"/>
<gene>
    <name evidence="6" type="ORF">SAMN05216361_3577</name>
</gene>
<evidence type="ECO:0000313" key="7">
    <source>
        <dbReference type="Proteomes" id="UP000184520"/>
    </source>
</evidence>
<feature type="domain" description="HTH tetR-type" evidence="5">
    <location>
        <begin position="17"/>
        <end position="77"/>
    </location>
</feature>
<dbReference type="PRINTS" id="PR00455">
    <property type="entry name" value="HTHTETR"/>
</dbReference>
<organism evidence="6 7">
    <name type="scientific">Marisediminitalea aggregata</name>
    <dbReference type="NCBI Taxonomy" id="634436"/>
    <lineage>
        <taxon>Bacteria</taxon>
        <taxon>Pseudomonadati</taxon>
        <taxon>Pseudomonadota</taxon>
        <taxon>Gammaproteobacteria</taxon>
        <taxon>Alteromonadales</taxon>
        <taxon>Alteromonadaceae</taxon>
        <taxon>Marisediminitalea</taxon>
    </lineage>
</organism>
<dbReference type="Gene3D" id="1.10.357.10">
    <property type="entry name" value="Tetracycline Repressor, domain 2"/>
    <property type="match status" value="1"/>
</dbReference>
<evidence type="ECO:0000313" key="6">
    <source>
        <dbReference type="EMBL" id="SHH04612.1"/>
    </source>
</evidence>
<feature type="DNA-binding region" description="H-T-H motif" evidence="4">
    <location>
        <begin position="40"/>
        <end position="59"/>
    </location>
</feature>
<dbReference type="AlphaFoldDB" id="A0A1M5PS99"/>
<evidence type="ECO:0000256" key="3">
    <source>
        <dbReference type="ARBA" id="ARBA00023163"/>
    </source>
</evidence>
<dbReference type="InterPro" id="IPR009057">
    <property type="entry name" value="Homeodomain-like_sf"/>
</dbReference>
<dbReference type="EMBL" id="FQWD01000006">
    <property type="protein sequence ID" value="SHH04612.1"/>
    <property type="molecule type" value="Genomic_DNA"/>
</dbReference>
<dbReference type="SUPFAM" id="SSF46689">
    <property type="entry name" value="Homeodomain-like"/>
    <property type="match status" value="1"/>
</dbReference>
<keyword evidence="3" id="KW-0804">Transcription</keyword>
<evidence type="ECO:0000256" key="2">
    <source>
        <dbReference type="ARBA" id="ARBA00023125"/>
    </source>
</evidence>
<dbReference type="InterPro" id="IPR036271">
    <property type="entry name" value="Tet_transcr_reg_TetR-rel_C_sf"/>
</dbReference>
<protein>
    <submittedName>
        <fullName evidence="6">TetR/AcrR family transcriptional regulator, transcriptional repressor for nem operon</fullName>
    </submittedName>
</protein>
<dbReference type="SUPFAM" id="SSF48498">
    <property type="entry name" value="Tetracyclin repressor-like, C-terminal domain"/>
    <property type="match status" value="1"/>
</dbReference>
<dbReference type="GO" id="GO:0003677">
    <property type="term" value="F:DNA binding"/>
    <property type="evidence" value="ECO:0007669"/>
    <property type="project" value="UniProtKB-UniRule"/>
</dbReference>
<name>A0A1M5PS99_9ALTE</name>
<evidence type="ECO:0000256" key="1">
    <source>
        <dbReference type="ARBA" id="ARBA00023015"/>
    </source>
</evidence>
<dbReference type="InterPro" id="IPR001647">
    <property type="entry name" value="HTH_TetR"/>
</dbReference>
<accession>A0A1M5PS99</accession>
<dbReference type="PANTHER" id="PTHR47506:SF6">
    <property type="entry name" value="HTH-TYPE TRANSCRIPTIONAL REPRESSOR NEMR"/>
    <property type="match status" value="1"/>
</dbReference>
<dbReference type="RefSeq" id="WP_073324546.1">
    <property type="nucleotide sequence ID" value="NZ_FQWD01000006.1"/>
</dbReference>
<dbReference type="InterPro" id="IPR011075">
    <property type="entry name" value="TetR_C"/>
</dbReference>
<dbReference type="PANTHER" id="PTHR47506">
    <property type="entry name" value="TRANSCRIPTIONAL REGULATORY PROTEIN"/>
    <property type="match status" value="1"/>
</dbReference>
<keyword evidence="2 4" id="KW-0238">DNA-binding</keyword>
<dbReference type="OrthoDB" id="4541465at2"/>
<dbReference type="Pfam" id="PF00440">
    <property type="entry name" value="TetR_N"/>
    <property type="match status" value="1"/>
</dbReference>
<evidence type="ECO:0000259" key="5">
    <source>
        <dbReference type="PROSITE" id="PS50977"/>
    </source>
</evidence>
<sequence length="217" mass="24755">MNTAKRGRPPKQPRNFEDTKQALLLAGMAILTERGFNTVGIDVILKRVGVPKGSFYHYFKNKDDFGLQVIQYYDQYFCAKLRRCFNSEPEMPLMGLKRFVDEAVDGMQKYRFTRGCLIGNFGQEMPILSETFKQPLTDCLQHWTELLAANLRQAQSIGQINNSIDCDAQAEYFWIGWEGAILSAKVMQSALPMHKFANGFFAQLTSPNMPINTPYKS</sequence>
<keyword evidence="1" id="KW-0805">Transcription regulation</keyword>
<dbReference type="Pfam" id="PF16925">
    <property type="entry name" value="TetR_C_13"/>
    <property type="match status" value="1"/>
</dbReference>
<proteinExistence type="predicted"/>
<dbReference type="Proteomes" id="UP000184520">
    <property type="component" value="Unassembled WGS sequence"/>
</dbReference>
<dbReference type="PROSITE" id="PS50977">
    <property type="entry name" value="HTH_TETR_2"/>
    <property type="match status" value="1"/>
</dbReference>